<dbReference type="EMBL" id="CAJHJT010000056">
    <property type="protein sequence ID" value="CAD7015382.1"/>
    <property type="molecule type" value="Genomic_DNA"/>
</dbReference>
<evidence type="ECO:0000313" key="3">
    <source>
        <dbReference type="Proteomes" id="UP000606786"/>
    </source>
</evidence>
<evidence type="ECO:0000313" key="2">
    <source>
        <dbReference type="EMBL" id="CAD7015382.1"/>
    </source>
</evidence>
<reference evidence="2" key="1">
    <citation type="submission" date="2020-11" db="EMBL/GenBank/DDBJ databases">
        <authorList>
            <person name="Whitehead M."/>
        </authorList>
    </citation>
    <scope>NUCLEOTIDE SEQUENCE</scope>
    <source>
        <strain evidence="2">EGII</strain>
    </source>
</reference>
<accession>A0A811VMS7</accession>
<name>A0A811VMS7_CERCA</name>
<dbReference type="PANTHER" id="PTHR24111">
    <property type="entry name" value="LEUCINE-RICH REPEAT-CONTAINING PROTEIN 34"/>
    <property type="match status" value="1"/>
</dbReference>
<dbReference type="AlphaFoldDB" id="A0A811VMS7"/>
<sequence length="210" mass="23763">MSSCELTFLRFFENLVNFTIEFRGPDMQQIEDFPSTLQPNGCQKLYTLAKALKSLVCIETIDFGYDHLDDDCGLGLLELFRQTNSIKSLELEHNLIGAHALHFLAIGISQFGGQLEYLGLGGNPWHKSCDTQHITNLSLSTSQITETAIRCCIANEFLNHPRLRSLDMRAVPISEQAAIEILQTLQSNTTILKFDVRDCQLDPIWNWISK</sequence>
<dbReference type="Gene3D" id="3.80.10.10">
    <property type="entry name" value="Ribonuclease Inhibitor"/>
    <property type="match status" value="1"/>
</dbReference>
<dbReference type="InterPro" id="IPR052201">
    <property type="entry name" value="LRR-containing_regulator"/>
</dbReference>
<organism evidence="2 3">
    <name type="scientific">Ceratitis capitata</name>
    <name type="common">Mediterranean fruit fly</name>
    <name type="synonym">Tephritis capitata</name>
    <dbReference type="NCBI Taxonomy" id="7213"/>
    <lineage>
        <taxon>Eukaryota</taxon>
        <taxon>Metazoa</taxon>
        <taxon>Ecdysozoa</taxon>
        <taxon>Arthropoda</taxon>
        <taxon>Hexapoda</taxon>
        <taxon>Insecta</taxon>
        <taxon>Pterygota</taxon>
        <taxon>Neoptera</taxon>
        <taxon>Endopterygota</taxon>
        <taxon>Diptera</taxon>
        <taxon>Brachycera</taxon>
        <taxon>Muscomorpha</taxon>
        <taxon>Tephritoidea</taxon>
        <taxon>Tephritidae</taxon>
        <taxon>Ceratitis</taxon>
        <taxon>Ceratitis</taxon>
    </lineage>
</organism>
<evidence type="ECO:0000256" key="1">
    <source>
        <dbReference type="ARBA" id="ARBA00022737"/>
    </source>
</evidence>
<dbReference type="InterPro" id="IPR032675">
    <property type="entry name" value="LRR_dom_sf"/>
</dbReference>
<comment type="caution">
    <text evidence="2">The sequence shown here is derived from an EMBL/GenBank/DDBJ whole genome shotgun (WGS) entry which is preliminary data.</text>
</comment>
<gene>
    <name evidence="2" type="ORF">CCAP1982_LOCUS23326</name>
</gene>
<keyword evidence="1" id="KW-0677">Repeat</keyword>
<dbReference type="OrthoDB" id="341587at2759"/>
<keyword evidence="3" id="KW-1185">Reference proteome</keyword>
<dbReference type="Proteomes" id="UP000606786">
    <property type="component" value="Unassembled WGS sequence"/>
</dbReference>
<proteinExistence type="predicted"/>
<protein>
    <submittedName>
        <fullName evidence="2">(Mediterranean fruit fly) hypothetical protein</fullName>
    </submittedName>
</protein>
<dbReference type="SUPFAM" id="SSF52047">
    <property type="entry name" value="RNI-like"/>
    <property type="match status" value="1"/>
</dbReference>
<dbReference type="PANTHER" id="PTHR24111:SF0">
    <property type="entry name" value="LEUCINE-RICH REPEAT-CONTAINING PROTEIN"/>
    <property type="match status" value="1"/>
</dbReference>